<proteinExistence type="inferred from homology"/>
<dbReference type="PROSITE" id="PS00095">
    <property type="entry name" value="C5_MTASE_2"/>
    <property type="match status" value="1"/>
</dbReference>
<reference evidence="8 9" key="1">
    <citation type="submission" date="2017-08" db="EMBL/GenBank/DDBJ databases">
        <title>Infants hospitalized years apart are colonized by the same room-sourced microbial strains.</title>
        <authorList>
            <person name="Brooks B."/>
            <person name="Olm M.R."/>
            <person name="Firek B.A."/>
            <person name="Baker R."/>
            <person name="Thomas B.C."/>
            <person name="Morowitz M.J."/>
            <person name="Banfield J.F."/>
        </authorList>
    </citation>
    <scope>NUCLEOTIDE SEQUENCE [LARGE SCALE GENOMIC DNA]</scope>
    <source>
        <strain evidence="8">S2_003_000_R2_11</strain>
    </source>
</reference>
<dbReference type="PRINTS" id="PR00105">
    <property type="entry name" value="C5METTRFRASE"/>
</dbReference>
<dbReference type="EC" id="2.1.1.37" evidence="1"/>
<dbReference type="InterPro" id="IPR029063">
    <property type="entry name" value="SAM-dependent_MTases_sf"/>
</dbReference>
<dbReference type="SUPFAM" id="SSF53335">
    <property type="entry name" value="S-adenosyl-L-methionine-dependent methyltransferases"/>
    <property type="match status" value="1"/>
</dbReference>
<dbReference type="PANTHER" id="PTHR10629:SF52">
    <property type="entry name" value="DNA (CYTOSINE-5)-METHYLTRANSFERASE 1"/>
    <property type="match status" value="1"/>
</dbReference>
<evidence type="ECO:0000256" key="5">
    <source>
        <dbReference type="ARBA" id="ARBA00022747"/>
    </source>
</evidence>
<dbReference type="Proteomes" id="UP000248975">
    <property type="component" value="Unassembled WGS sequence"/>
</dbReference>
<dbReference type="GO" id="GO:0009307">
    <property type="term" value="P:DNA restriction-modification system"/>
    <property type="evidence" value="ECO:0007669"/>
    <property type="project" value="UniProtKB-KW"/>
</dbReference>
<dbReference type="Gene3D" id="3.90.120.10">
    <property type="entry name" value="DNA Methylase, subunit A, domain 2"/>
    <property type="match status" value="1"/>
</dbReference>
<gene>
    <name evidence="8" type="ORF">DI533_19880</name>
</gene>
<evidence type="ECO:0000313" key="8">
    <source>
        <dbReference type="EMBL" id="PZQ95323.1"/>
    </source>
</evidence>
<keyword evidence="5" id="KW-0680">Restriction system</keyword>
<dbReference type="InterPro" id="IPR018117">
    <property type="entry name" value="C5_DNA_meth_AS"/>
</dbReference>
<evidence type="ECO:0000313" key="9">
    <source>
        <dbReference type="Proteomes" id="UP000248975"/>
    </source>
</evidence>
<organism evidence="8 9">
    <name type="scientific">Cereibacter sphaeroides</name>
    <name type="common">Rhodobacter sphaeroides</name>
    <dbReference type="NCBI Taxonomy" id="1063"/>
    <lineage>
        <taxon>Bacteria</taxon>
        <taxon>Pseudomonadati</taxon>
        <taxon>Pseudomonadota</taxon>
        <taxon>Alphaproteobacteria</taxon>
        <taxon>Rhodobacterales</taxon>
        <taxon>Paracoccaceae</taxon>
        <taxon>Cereibacter</taxon>
    </lineage>
</organism>
<dbReference type="GO" id="GO:0032259">
    <property type="term" value="P:methylation"/>
    <property type="evidence" value="ECO:0007669"/>
    <property type="project" value="UniProtKB-KW"/>
</dbReference>
<keyword evidence="2 7" id="KW-0489">Methyltransferase</keyword>
<comment type="catalytic activity">
    <reaction evidence="6">
        <text>a 2'-deoxycytidine in DNA + S-adenosyl-L-methionine = a 5-methyl-2'-deoxycytidine in DNA + S-adenosyl-L-homocysteine + H(+)</text>
        <dbReference type="Rhea" id="RHEA:13681"/>
        <dbReference type="Rhea" id="RHEA-COMP:11369"/>
        <dbReference type="Rhea" id="RHEA-COMP:11370"/>
        <dbReference type="ChEBI" id="CHEBI:15378"/>
        <dbReference type="ChEBI" id="CHEBI:57856"/>
        <dbReference type="ChEBI" id="CHEBI:59789"/>
        <dbReference type="ChEBI" id="CHEBI:85452"/>
        <dbReference type="ChEBI" id="CHEBI:85454"/>
        <dbReference type="EC" id="2.1.1.37"/>
    </reaction>
</comment>
<dbReference type="AlphaFoldDB" id="A0A2W5TX15"/>
<dbReference type="PROSITE" id="PS51679">
    <property type="entry name" value="SAM_MT_C5"/>
    <property type="match status" value="1"/>
</dbReference>
<keyword evidence="3 7" id="KW-0808">Transferase</keyword>
<evidence type="ECO:0000256" key="7">
    <source>
        <dbReference type="PROSITE-ProRule" id="PRU01016"/>
    </source>
</evidence>
<name>A0A2W5TX15_CERSP</name>
<sequence>MSNTKLRTSVELFAGAGGLGIGLSQAGFEPREVVEFNRWCCDTLRQNHSTLSKLDGSWLIHEGDVRKVNFQHLEGKVDLVSGGPPCQPFSLGGKHRAYNDHRDMFSEAVRAVREIKPKAFVFENVKGLLRASFAAYREYIELQMQHPEVVAADGEDWADHRARLEQHHSSGNRDGLNYNVVVQLLNSADYGVPQKRERVVFVGFRSDAGISWSFPRATCTQEALVWDQVFGSYWDRHAVRKADQRLDGRAALIAKRLSRDEKPADAAWKTVRDAFVGLSDPEKKPSRDMNHIFQDGAKAYPGHTGSYIDDPAKTLKAGVHGVPGGENMVRRADGSVRYFTVRESARLQTFPDNYRFHGAWTECMRQLGNAVPVELARQVGVSVAEHLKAA</sequence>
<dbReference type="InterPro" id="IPR050390">
    <property type="entry name" value="C5-Methyltransferase"/>
</dbReference>
<accession>A0A2W5TX15</accession>
<evidence type="ECO:0000256" key="6">
    <source>
        <dbReference type="ARBA" id="ARBA00047422"/>
    </source>
</evidence>
<dbReference type="Pfam" id="PF00145">
    <property type="entry name" value="DNA_methylase"/>
    <property type="match status" value="2"/>
</dbReference>
<evidence type="ECO:0000256" key="1">
    <source>
        <dbReference type="ARBA" id="ARBA00011975"/>
    </source>
</evidence>
<dbReference type="GO" id="GO:0003886">
    <property type="term" value="F:DNA (cytosine-5-)-methyltransferase activity"/>
    <property type="evidence" value="ECO:0007669"/>
    <property type="project" value="UniProtKB-EC"/>
</dbReference>
<comment type="similarity">
    <text evidence="7">Belongs to the class I-like SAM-binding methyltransferase superfamily. C5-methyltransferase family.</text>
</comment>
<comment type="caution">
    <text evidence="8">The sequence shown here is derived from an EMBL/GenBank/DDBJ whole genome shotgun (WGS) entry which is preliminary data.</text>
</comment>
<dbReference type="InterPro" id="IPR001525">
    <property type="entry name" value="C5_MeTfrase"/>
</dbReference>
<dbReference type="EMBL" id="QFQS01000008">
    <property type="protein sequence ID" value="PZQ95323.1"/>
    <property type="molecule type" value="Genomic_DNA"/>
</dbReference>
<protein>
    <recommendedName>
        <fullName evidence="1">DNA (cytosine-5-)-methyltransferase</fullName>
        <ecNumber evidence="1">2.1.1.37</ecNumber>
    </recommendedName>
</protein>
<dbReference type="PANTHER" id="PTHR10629">
    <property type="entry name" value="CYTOSINE-SPECIFIC METHYLTRANSFERASE"/>
    <property type="match status" value="1"/>
</dbReference>
<evidence type="ECO:0000256" key="3">
    <source>
        <dbReference type="ARBA" id="ARBA00022679"/>
    </source>
</evidence>
<keyword evidence="4 7" id="KW-0949">S-adenosyl-L-methionine</keyword>
<dbReference type="InterPro" id="IPR031303">
    <property type="entry name" value="C5_meth_CS"/>
</dbReference>
<evidence type="ECO:0000256" key="2">
    <source>
        <dbReference type="ARBA" id="ARBA00022603"/>
    </source>
</evidence>
<dbReference type="PROSITE" id="PS00094">
    <property type="entry name" value="C5_MTASE_1"/>
    <property type="match status" value="1"/>
</dbReference>
<evidence type="ECO:0000256" key="4">
    <source>
        <dbReference type="ARBA" id="ARBA00022691"/>
    </source>
</evidence>
<dbReference type="Gene3D" id="3.40.50.150">
    <property type="entry name" value="Vaccinia Virus protein VP39"/>
    <property type="match status" value="1"/>
</dbReference>
<feature type="active site" evidence="7">
    <location>
        <position position="86"/>
    </location>
</feature>